<dbReference type="Proteomes" id="UP000824890">
    <property type="component" value="Unassembled WGS sequence"/>
</dbReference>
<dbReference type="PROSITE" id="PS50238">
    <property type="entry name" value="RHOGAP"/>
    <property type="match status" value="1"/>
</dbReference>
<gene>
    <name evidence="3" type="ORF">HID58_077517</name>
</gene>
<evidence type="ECO:0000313" key="3">
    <source>
        <dbReference type="EMBL" id="KAH0870495.1"/>
    </source>
</evidence>
<evidence type="ECO:0000313" key="4">
    <source>
        <dbReference type="Proteomes" id="UP000824890"/>
    </source>
</evidence>
<dbReference type="SMART" id="SM00324">
    <property type="entry name" value="RhoGAP"/>
    <property type="match status" value="1"/>
</dbReference>
<dbReference type="CDD" id="cd04513">
    <property type="entry name" value="Glycosylasparaginase"/>
    <property type="match status" value="1"/>
</dbReference>
<dbReference type="SUPFAM" id="SSF48350">
    <property type="entry name" value="GTPase activation domain, GAP"/>
    <property type="match status" value="1"/>
</dbReference>
<keyword evidence="4" id="KW-1185">Reference proteome</keyword>
<dbReference type="Gene3D" id="1.10.555.10">
    <property type="entry name" value="Rho GTPase activation protein"/>
    <property type="match status" value="1"/>
</dbReference>
<comment type="caution">
    <text evidence="3">The sequence shown here is derived from an EMBL/GenBank/DDBJ whole genome shotgun (WGS) entry which is preliminary data.</text>
</comment>
<dbReference type="PANTHER" id="PTHR47367">
    <property type="entry name" value="AUXIN-REGULATED PROTEIN-LIKE"/>
    <property type="match status" value="1"/>
</dbReference>
<reference evidence="3 4" key="1">
    <citation type="submission" date="2021-05" db="EMBL/GenBank/DDBJ databases">
        <title>Genome Assembly of Synthetic Allotetraploid Brassica napus Reveals Homoeologous Exchanges between Subgenomes.</title>
        <authorList>
            <person name="Davis J.T."/>
        </authorList>
    </citation>
    <scope>NUCLEOTIDE SEQUENCE [LARGE SCALE GENOMIC DNA]</scope>
    <source>
        <strain evidence="4">cv. Da-Ae</strain>
        <tissue evidence="3">Seedling</tissue>
    </source>
</reference>
<dbReference type="Pfam" id="PF00620">
    <property type="entry name" value="RhoGAP"/>
    <property type="match status" value="1"/>
</dbReference>
<dbReference type="Gene3D" id="3.60.20.30">
    <property type="entry name" value="(Glycosyl)asparaginase"/>
    <property type="match status" value="1"/>
</dbReference>
<comment type="subunit">
    <text evidence="1">Heterotetramer of two alpha and two beta chains arranged as a dimer of alpha/beta heterodimers.</text>
</comment>
<organism evidence="3 4">
    <name type="scientific">Brassica napus</name>
    <name type="common">Rape</name>
    <dbReference type="NCBI Taxonomy" id="3708"/>
    <lineage>
        <taxon>Eukaryota</taxon>
        <taxon>Viridiplantae</taxon>
        <taxon>Streptophyta</taxon>
        <taxon>Embryophyta</taxon>
        <taxon>Tracheophyta</taxon>
        <taxon>Spermatophyta</taxon>
        <taxon>Magnoliopsida</taxon>
        <taxon>eudicotyledons</taxon>
        <taxon>Gunneridae</taxon>
        <taxon>Pentapetalae</taxon>
        <taxon>rosids</taxon>
        <taxon>malvids</taxon>
        <taxon>Brassicales</taxon>
        <taxon>Brassicaceae</taxon>
        <taxon>Brassiceae</taxon>
        <taxon>Brassica</taxon>
    </lineage>
</organism>
<dbReference type="CDD" id="cd00159">
    <property type="entry name" value="RhoGAP"/>
    <property type="match status" value="1"/>
</dbReference>
<name>A0ABQ7YTC9_BRANA</name>
<feature type="domain" description="Rho-GAP" evidence="2">
    <location>
        <begin position="139"/>
        <end position="367"/>
    </location>
</feature>
<protein>
    <recommendedName>
        <fullName evidence="2">Rho-GAP domain-containing protein</fullName>
    </recommendedName>
</protein>
<proteinExistence type="predicted"/>
<dbReference type="InterPro" id="IPR008936">
    <property type="entry name" value="Rho_GTPase_activation_prot"/>
</dbReference>
<dbReference type="Pfam" id="PF01112">
    <property type="entry name" value="Asparaginase_2"/>
    <property type="match status" value="1"/>
</dbReference>
<evidence type="ECO:0000256" key="1">
    <source>
        <dbReference type="ARBA" id="ARBA00011601"/>
    </source>
</evidence>
<dbReference type="PANTHER" id="PTHR47367:SF1">
    <property type="entry name" value="OS07G0486500 PROTEIN"/>
    <property type="match status" value="1"/>
</dbReference>
<accession>A0ABQ7YTC9</accession>
<dbReference type="SUPFAM" id="SSF56235">
    <property type="entry name" value="N-terminal nucleophile aminohydrolases (Ntn hydrolases)"/>
    <property type="match status" value="1"/>
</dbReference>
<evidence type="ECO:0000259" key="2">
    <source>
        <dbReference type="PROSITE" id="PS50238"/>
    </source>
</evidence>
<dbReference type="InterPro" id="IPR029055">
    <property type="entry name" value="Ntn_hydrolases_N"/>
</dbReference>
<dbReference type="InterPro" id="IPR000198">
    <property type="entry name" value="RhoGAP_dom"/>
</dbReference>
<dbReference type="EMBL" id="JAGKQM010000017">
    <property type="protein sequence ID" value="KAH0870495.1"/>
    <property type="molecule type" value="Genomic_DNA"/>
</dbReference>
<dbReference type="InterPro" id="IPR000246">
    <property type="entry name" value="Peptidase_T2"/>
</dbReference>
<sequence length="696" mass="75931">MPSLISQQWQERTSGFFSSSGTKLREARQSAGAFVGEVAKDAKVNVTDVAERVGSLFKSRWAILQQPATRHAVQEHLITAAATTGTLVRKGITETKEKVSVGKIKVEEAAKKTAQKSKTLLTDIERWQKGVASSDVFGVAIEVTVQRQESTRPIPFILIKCADYLILTGLNSPSLFKAEGDKKLIQQLVSAYNQDPSASIPEGVNPVDVAALMKYYLASLPTPLTTFELYNEVKDARSSVNRMRKSLQKLSSVNYNTLEFVTALLLRVSEKSQLNKMDSHSLAMEMAPVIMWREDKRPESYREYWRHPSRSPKKSNDFETATPWDLLSDEGEGVDASSSIPLDDIVQVDFGAVEVVQCLIEHHNAIFTDAEETFIELTGHGEKLSFDHSLNSASVSASTDAEAEWKPKKFPVVVSTWSFIEAARAAWRAVDKGSSAVEAVVEGCSACEELRCDGTDGIRAAWLVMKYSRHTLLAGEGASAFAISMGLPGPMNLSSPESLKKWSDWKENRCQPNFRKNVVPANGCGPYKPKDGGIDVSTESCEMGTIEYRLPPLVGPHNHDTISMAVIDKMGHIAVGTSTNGATFKIPGRVGDGPIAGSSAYADDEVGGCGATGDGDIMMRFLPCYQVVESMRQGMKPEEAAKDAVSRIARKFPDFVGAVVAVDKNGSHAGACHGWTFQYSVQDPNMDDVQVFTVLP</sequence>